<dbReference type="Proteomes" id="UP000321479">
    <property type="component" value="Chromosome"/>
</dbReference>
<reference evidence="2 3" key="1">
    <citation type="journal article" date="2017" name="Curr. Microbiol.">
        <title>Mucilaginibacter ginsenosidivorans sp. nov., Isolated from Soil of Ginseng Field.</title>
        <authorList>
            <person name="Kim M.M."/>
            <person name="Siddiqi M.Z."/>
            <person name="Im W.T."/>
        </authorList>
    </citation>
    <scope>NUCLEOTIDE SEQUENCE [LARGE SCALE GENOMIC DNA]</scope>
    <source>
        <strain evidence="2 3">Gsoil 3017</strain>
    </source>
</reference>
<evidence type="ECO:0000313" key="2">
    <source>
        <dbReference type="EMBL" id="QEC63607.1"/>
    </source>
</evidence>
<sequence length="128" mass="14796">MVESYQDIPFFIVRKYFTTIFVTGIIALLLFVLYRNYMQFNSTVSVTNSRWQKVHIQVKKALRSGPDRAGIIFDQYLVKGQSRSFTVDDSNDILYRRDLDPDHADGIHFTNWTHANNDGSAVCTIKDP</sequence>
<evidence type="ECO:0000313" key="3">
    <source>
        <dbReference type="Proteomes" id="UP000321479"/>
    </source>
</evidence>
<dbReference type="RefSeq" id="WP_147032182.1">
    <property type="nucleotide sequence ID" value="NZ_CP042436.1"/>
</dbReference>
<protein>
    <submittedName>
        <fullName evidence="2">Uncharacterized protein</fullName>
    </submittedName>
</protein>
<evidence type="ECO:0000256" key="1">
    <source>
        <dbReference type="SAM" id="Phobius"/>
    </source>
</evidence>
<organism evidence="2 3">
    <name type="scientific">Mucilaginibacter ginsenosidivorans</name>
    <dbReference type="NCBI Taxonomy" id="398053"/>
    <lineage>
        <taxon>Bacteria</taxon>
        <taxon>Pseudomonadati</taxon>
        <taxon>Bacteroidota</taxon>
        <taxon>Sphingobacteriia</taxon>
        <taxon>Sphingobacteriales</taxon>
        <taxon>Sphingobacteriaceae</taxon>
        <taxon>Mucilaginibacter</taxon>
    </lineage>
</organism>
<name>A0A5B8UWS2_9SPHI</name>
<keyword evidence="3" id="KW-1185">Reference proteome</keyword>
<proteinExistence type="predicted"/>
<dbReference type="AlphaFoldDB" id="A0A5B8UWS2"/>
<dbReference type="EMBL" id="CP042436">
    <property type="protein sequence ID" value="QEC63607.1"/>
    <property type="molecule type" value="Genomic_DNA"/>
</dbReference>
<accession>A0A5B8UWS2</accession>
<keyword evidence="1" id="KW-1133">Transmembrane helix</keyword>
<keyword evidence="1" id="KW-0472">Membrane</keyword>
<keyword evidence="1" id="KW-0812">Transmembrane</keyword>
<feature type="transmembrane region" description="Helical" evidence="1">
    <location>
        <begin position="16"/>
        <end position="34"/>
    </location>
</feature>
<gene>
    <name evidence="2" type="ORF">FRZ54_13820</name>
</gene>
<dbReference type="KEGG" id="mgin:FRZ54_13820"/>